<evidence type="ECO:0000313" key="2">
    <source>
        <dbReference type="EMBL" id="MCT8989423.1"/>
    </source>
</evidence>
<dbReference type="Proteomes" id="UP001149009">
    <property type="component" value="Unassembled WGS sequence"/>
</dbReference>
<keyword evidence="1" id="KW-0812">Transmembrane</keyword>
<evidence type="ECO:0000313" key="3">
    <source>
        <dbReference type="Proteomes" id="UP001149009"/>
    </source>
</evidence>
<evidence type="ECO:0000256" key="1">
    <source>
        <dbReference type="SAM" id="Phobius"/>
    </source>
</evidence>
<reference evidence="2" key="1">
    <citation type="submission" date="2022-08" db="EMBL/GenBank/DDBJ databases">
        <title>Chelativorans sichuanense sp. nov., a paraffin oil-degrading bacterium isolated from a mixture of oil-based drill cuttings and paddy soil.</title>
        <authorList>
            <person name="Yu J."/>
            <person name="Liu H."/>
            <person name="Chen Q."/>
        </authorList>
    </citation>
    <scope>NUCLEOTIDE SEQUENCE</scope>
    <source>
        <strain evidence="2">SCAU 2101</strain>
    </source>
</reference>
<organism evidence="2 3">
    <name type="scientific">Chelativorans petroleitrophicus</name>
    <dbReference type="NCBI Taxonomy" id="2975484"/>
    <lineage>
        <taxon>Bacteria</taxon>
        <taxon>Pseudomonadati</taxon>
        <taxon>Pseudomonadota</taxon>
        <taxon>Alphaproteobacteria</taxon>
        <taxon>Hyphomicrobiales</taxon>
        <taxon>Phyllobacteriaceae</taxon>
        <taxon>Chelativorans</taxon>
    </lineage>
</organism>
<name>A0A9X3B5N6_9HYPH</name>
<accession>A0A9X3B5N6</accession>
<dbReference type="AlphaFoldDB" id="A0A9X3B5N6"/>
<keyword evidence="1" id="KW-1133">Transmembrane helix</keyword>
<comment type="caution">
    <text evidence="2">The sequence shown here is derived from an EMBL/GenBank/DDBJ whole genome shotgun (WGS) entry which is preliminary data.</text>
</comment>
<proteinExistence type="predicted"/>
<keyword evidence="3" id="KW-1185">Reference proteome</keyword>
<dbReference type="RefSeq" id="WP_261514457.1">
    <property type="nucleotide sequence ID" value="NZ_JAODNV010000005.1"/>
</dbReference>
<sequence>MPTEGTKGGAVRYILFFWALPLGFFWGWYYLSLMDVGERMLTREANRLVFEFYGNILGIEPATLPALMAQGCLIDSLIIFAFFAFRQRRAVCKRLAERGYRWMWARSA</sequence>
<gene>
    <name evidence="2" type="ORF">NYR54_03800</name>
</gene>
<feature type="transmembrane region" description="Helical" evidence="1">
    <location>
        <begin position="67"/>
        <end position="85"/>
    </location>
</feature>
<dbReference type="InterPro" id="IPR046087">
    <property type="entry name" value="DUF6105"/>
</dbReference>
<feature type="transmembrane region" description="Helical" evidence="1">
    <location>
        <begin position="12"/>
        <end position="31"/>
    </location>
</feature>
<dbReference type="Pfam" id="PF19600">
    <property type="entry name" value="DUF6105"/>
    <property type="match status" value="1"/>
</dbReference>
<protein>
    <submittedName>
        <fullName evidence="2">DUF6105 family protein</fullName>
    </submittedName>
</protein>
<keyword evidence="1" id="KW-0472">Membrane</keyword>
<dbReference type="EMBL" id="JAODNV010000005">
    <property type="protein sequence ID" value="MCT8989423.1"/>
    <property type="molecule type" value="Genomic_DNA"/>
</dbReference>